<feature type="compositionally biased region" description="Basic and acidic residues" evidence="2">
    <location>
        <begin position="237"/>
        <end position="250"/>
    </location>
</feature>
<organism evidence="3 4">
    <name type="scientific">Streptomyces massasporeus</name>
    <dbReference type="NCBI Taxonomy" id="67324"/>
    <lineage>
        <taxon>Bacteria</taxon>
        <taxon>Bacillati</taxon>
        <taxon>Actinomycetota</taxon>
        <taxon>Actinomycetes</taxon>
        <taxon>Kitasatosporales</taxon>
        <taxon>Streptomycetaceae</taxon>
        <taxon>Streptomyces</taxon>
    </lineage>
</organism>
<comment type="caution">
    <text evidence="3">The sequence shown here is derived from an EMBL/GenBank/DDBJ whole genome shotgun (WGS) entry which is preliminary data.</text>
</comment>
<keyword evidence="4" id="KW-1185">Reference proteome</keyword>
<evidence type="ECO:0000256" key="2">
    <source>
        <dbReference type="SAM" id="MobiDB-lite"/>
    </source>
</evidence>
<evidence type="ECO:0000313" key="4">
    <source>
        <dbReference type="Proteomes" id="UP001601288"/>
    </source>
</evidence>
<dbReference type="Proteomes" id="UP001601288">
    <property type="component" value="Unassembled WGS sequence"/>
</dbReference>
<feature type="compositionally biased region" description="Polar residues" evidence="2">
    <location>
        <begin position="184"/>
        <end position="195"/>
    </location>
</feature>
<protein>
    <recommendedName>
        <fullName evidence="5">Chromosome partition protein Smc</fullName>
    </recommendedName>
</protein>
<dbReference type="Gene3D" id="1.10.287.1490">
    <property type="match status" value="1"/>
</dbReference>
<proteinExistence type="predicted"/>
<keyword evidence="1" id="KW-0175">Coiled coil</keyword>
<dbReference type="EMBL" id="JBIAFP010000008">
    <property type="protein sequence ID" value="MFE9226155.1"/>
    <property type="molecule type" value="Genomic_DNA"/>
</dbReference>
<dbReference type="RefSeq" id="WP_358278746.1">
    <property type="nucleotide sequence ID" value="NZ_JBEYGJ010000003.1"/>
</dbReference>
<gene>
    <name evidence="3" type="ORF">ACFYM3_16250</name>
</gene>
<reference evidence="3 4" key="1">
    <citation type="submission" date="2024-10" db="EMBL/GenBank/DDBJ databases">
        <title>The Natural Products Discovery Center: Release of the First 8490 Sequenced Strains for Exploring Actinobacteria Biosynthetic Diversity.</title>
        <authorList>
            <person name="Kalkreuter E."/>
            <person name="Kautsar S.A."/>
            <person name="Yang D."/>
            <person name="Bader C.D."/>
            <person name="Teijaro C.N."/>
            <person name="Fluegel L."/>
            <person name="Davis C.M."/>
            <person name="Simpson J.R."/>
            <person name="Lauterbach L."/>
            <person name="Steele A.D."/>
            <person name="Gui C."/>
            <person name="Meng S."/>
            <person name="Li G."/>
            <person name="Viehrig K."/>
            <person name="Ye F."/>
            <person name="Su P."/>
            <person name="Kiefer A.F."/>
            <person name="Nichols A."/>
            <person name="Cepeda A.J."/>
            <person name="Yan W."/>
            <person name="Fan B."/>
            <person name="Jiang Y."/>
            <person name="Adhikari A."/>
            <person name="Zheng C.-J."/>
            <person name="Schuster L."/>
            <person name="Cowan T.M."/>
            <person name="Smanski M.J."/>
            <person name="Chevrette M.G."/>
            <person name="De Carvalho L.P.S."/>
            <person name="Shen B."/>
        </authorList>
    </citation>
    <scope>NUCLEOTIDE SEQUENCE [LARGE SCALE GENOMIC DNA]</scope>
    <source>
        <strain evidence="3 4">NPDC007066</strain>
    </source>
</reference>
<sequence length="250" mass="28544">MAEHQRFNYNLTGPVEREVIDADEFDAFIALERARRYQMAMRQPARMAPHDDEPFELAREPAEIGELRKEMAQLRQEMAQLRSQPSPQSVMDSLRLTAALLKIQITQLRQEVDRLRGELEQGVADAIKSVSVLHEELQGTKSVAEKSFREAALTDVGTGAKISALERAVDDLRKQLQAVKQEVSDSAKSSGSRPQEPSAARDVPPRSLPRYQPSDSKPYRYASDIEYMMRQTPRAISEWEKPYDPYRDRD</sequence>
<accession>A0ABW6LCI6</accession>
<evidence type="ECO:0008006" key="5">
    <source>
        <dbReference type="Google" id="ProtNLM"/>
    </source>
</evidence>
<name>A0ABW6LCI6_9ACTN</name>
<feature type="region of interest" description="Disordered" evidence="2">
    <location>
        <begin position="179"/>
        <end position="250"/>
    </location>
</feature>
<feature type="coiled-coil region" evidence="1">
    <location>
        <begin position="57"/>
        <end position="125"/>
    </location>
</feature>
<evidence type="ECO:0000313" key="3">
    <source>
        <dbReference type="EMBL" id="MFE9226155.1"/>
    </source>
</evidence>
<evidence type="ECO:0000256" key="1">
    <source>
        <dbReference type="SAM" id="Coils"/>
    </source>
</evidence>